<keyword evidence="9" id="KW-0234">DNA repair</keyword>
<dbReference type="SUPFAM" id="SSF51391">
    <property type="entry name" value="Thiamin phosphate synthase"/>
    <property type="match status" value="1"/>
</dbReference>
<dbReference type="InterPro" id="IPR047127">
    <property type="entry name" value="MutT-like"/>
</dbReference>
<evidence type="ECO:0000256" key="1">
    <source>
        <dbReference type="ARBA" id="ARBA00001946"/>
    </source>
</evidence>
<dbReference type="KEGG" id="tvi:Thivi_2307"/>
<dbReference type="GO" id="GO:0009228">
    <property type="term" value="P:thiamine biosynthetic process"/>
    <property type="evidence" value="ECO:0007669"/>
    <property type="project" value="UniProtKB-KW"/>
</dbReference>
<dbReference type="GO" id="GO:0046872">
    <property type="term" value="F:metal ion binding"/>
    <property type="evidence" value="ECO:0007669"/>
    <property type="project" value="UniProtKB-KW"/>
</dbReference>
<accession>I3YB86</accession>
<dbReference type="AlphaFoldDB" id="I3YB86"/>
<dbReference type="InterPro" id="IPR036206">
    <property type="entry name" value="ThiamineP_synth_sf"/>
</dbReference>
<dbReference type="EMBL" id="CP003154">
    <property type="protein sequence ID" value="AFL74254.1"/>
    <property type="molecule type" value="Genomic_DNA"/>
</dbReference>
<evidence type="ECO:0000256" key="14">
    <source>
        <dbReference type="ARBA" id="ARBA00041592"/>
    </source>
</evidence>
<evidence type="ECO:0000256" key="4">
    <source>
        <dbReference type="ARBA" id="ARBA00022705"/>
    </source>
</evidence>
<dbReference type="InterPro" id="IPR000086">
    <property type="entry name" value="NUDIX_hydrolase_dom"/>
</dbReference>
<dbReference type="GO" id="GO:0008413">
    <property type="term" value="F:8-oxo-7,8-dihydroguanosine triphosphate pyrophosphatase activity"/>
    <property type="evidence" value="ECO:0007669"/>
    <property type="project" value="TreeGrafter"/>
</dbReference>
<dbReference type="InterPro" id="IPR020476">
    <property type="entry name" value="Nudix_hydrolase"/>
</dbReference>
<dbReference type="EC" id="3.6.1.55" evidence="12"/>
<dbReference type="Pfam" id="PF14815">
    <property type="entry name" value="NUDIX_4"/>
    <property type="match status" value="1"/>
</dbReference>
<dbReference type="Gene3D" id="3.20.20.70">
    <property type="entry name" value="Aldolase class I"/>
    <property type="match status" value="1"/>
</dbReference>
<dbReference type="InterPro" id="IPR015797">
    <property type="entry name" value="NUDIX_hydrolase-like_dom_sf"/>
</dbReference>
<evidence type="ECO:0000256" key="3">
    <source>
        <dbReference type="ARBA" id="ARBA00022457"/>
    </source>
</evidence>
<feature type="domain" description="Nudix hydrolase" evidence="17">
    <location>
        <begin position="15"/>
        <end position="159"/>
    </location>
</feature>
<evidence type="ECO:0000313" key="18">
    <source>
        <dbReference type="EMBL" id="AFL74254.1"/>
    </source>
</evidence>
<evidence type="ECO:0000256" key="11">
    <source>
        <dbReference type="ARBA" id="ARBA00036904"/>
    </source>
</evidence>
<evidence type="ECO:0000259" key="17">
    <source>
        <dbReference type="PROSITE" id="PS51462"/>
    </source>
</evidence>
<dbReference type="InterPro" id="IPR022998">
    <property type="entry name" value="ThiamineP_synth_TenI"/>
</dbReference>
<dbReference type="eggNOG" id="COG0494">
    <property type="taxonomic scope" value="Bacteria"/>
</dbReference>
<dbReference type="Gene3D" id="3.90.79.10">
    <property type="entry name" value="Nucleoside Triphosphate Pyrophosphohydrolase"/>
    <property type="match status" value="1"/>
</dbReference>
<dbReference type="HOGENOM" id="CLU_076087_0_0_6"/>
<dbReference type="STRING" id="765911.Thivi_2307"/>
<dbReference type="PANTHER" id="PTHR47707">
    <property type="entry name" value="8-OXO-DGTP DIPHOSPHATASE"/>
    <property type="match status" value="1"/>
</dbReference>
<protein>
    <recommendedName>
        <fullName evidence="13">8-oxo-dGTP diphosphatase</fullName>
        <ecNumber evidence="12">3.6.1.55</ecNumber>
    </recommendedName>
    <alternativeName>
        <fullName evidence="16">7,8-dihydro-8-oxoguanine-triphosphatase</fullName>
    </alternativeName>
    <alternativeName>
        <fullName evidence="15">Mutator protein MutT</fullName>
    </alternativeName>
    <alternativeName>
        <fullName evidence="14">dGTP pyrophosphohydrolase</fullName>
    </alternativeName>
</protein>
<dbReference type="Pfam" id="PF02581">
    <property type="entry name" value="TMP-TENI"/>
    <property type="match status" value="1"/>
</dbReference>
<evidence type="ECO:0000256" key="8">
    <source>
        <dbReference type="ARBA" id="ARBA00022842"/>
    </source>
</evidence>
<evidence type="ECO:0000313" key="19">
    <source>
        <dbReference type="Proteomes" id="UP000006062"/>
    </source>
</evidence>
<keyword evidence="8" id="KW-0460">Magnesium</keyword>
<evidence type="ECO:0000256" key="5">
    <source>
        <dbReference type="ARBA" id="ARBA00022723"/>
    </source>
</evidence>
<comment type="cofactor">
    <cofactor evidence="1">
        <name>Mg(2+)</name>
        <dbReference type="ChEBI" id="CHEBI:18420"/>
    </cofactor>
</comment>
<dbReference type="PRINTS" id="PR00502">
    <property type="entry name" value="NUDIXFAMILY"/>
</dbReference>
<dbReference type="Proteomes" id="UP000006062">
    <property type="component" value="Chromosome"/>
</dbReference>
<dbReference type="InterPro" id="IPR020084">
    <property type="entry name" value="NUDIX_hydrolase_CS"/>
</dbReference>
<sequence>MHEQRMPDRIGFNQGLVHVMVGVIADDAGRILVTRRPDHVHQGGLWEFPGGKLEPGESLEQGLSRELAEELGIQVRSSRPLIRVHHHYADPSTPLIVLSEAEVGAGRHVLLDVRRVEVYSGTPEGREGQPLDWLEPEAMDPDVFPAADRPIINALRLPSLFMITGGDPRRTDEFLERVGHALDQGIRLVQLRAHDLDDQAYRRLASAVYAVCDTRRARLLLNREPRQVSDVPRHGLHLSARTLMNLTARPGRSHELIGASCHDTAQLEQAARLGLDYALLSPVKPTATHPDALPLGWQGFADLVEPIPLPVYALGGLGPTSLQDAIEHGAQGIAAIRGLWPDA</sequence>
<keyword evidence="19" id="KW-1185">Reference proteome</keyword>
<dbReference type="PROSITE" id="PS51462">
    <property type="entry name" value="NUDIX"/>
    <property type="match status" value="1"/>
</dbReference>
<keyword evidence="5" id="KW-0479">Metal-binding</keyword>
<dbReference type="CDD" id="cd03425">
    <property type="entry name" value="NUDIX_MutT_NudA_like"/>
    <property type="match status" value="1"/>
</dbReference>
<dbReference type="InterPro" id="IPR013785">
    <property type="entry name" value="Aldolase_TIM"/>
</dbReference>
<evidence type="ECO:0000256" key="2">
    <source>
        <dbReference type="ARBA" id="ARBA00005582"/>
    </source>
</evidence>
<dbReference type="GO" id="GO:0006260">
    <property type="term" value="P:DNA replication"/>
    <property type="evidence" value="ECO:0007669"/>
    <property type="project" value="UniProtKB-KW"/>
</dbReference>
<name>I3YB86_THIV6</name>
<evidence type="ECO:0000256" key="7">
    <source>
        <dbReference type="ARBA" id="ARBA00022801"/>
    </source>
</evidence>
<dbReference type="eggNOG" id="COG0352">
    <property type="taxonomic scope" value="Bacteria"/>
</dbReference>
<evidence type="ECO:0000256" key="12">
    <source>
        <dbReference type="ARBA" id="ARBA00038905"/>
    </source>
</evidence>
<dbReference type="SUPFAM" id="SSF55811">
    <property type="entry name" value="Nudix"/>
    <property type="match status" value="1"/>
</dbReference>
<dbReference type="CDD" id="cd00564">
    <property type="entry name" value="TMP_TenI"/>
    <property type="match status" value="1"/>
</dbReference>
<proteinExistence type="inferred from homology"/>
<dbReference type="PANTHER" id="PTHR47707:SF1">
    <property type="entry name" value="NUDIX HYDROLASE FAMILY PROTEIN"/>
    <property type="match status" value="1"/>
</dbReference>
<evidence type="ECO:0000256" key="13">
    <source>
        <dbReference type="ARBA" id="ARBA00040794"/>
    </source>
</evidence>
<dbReference type="RefSeq" id="WP_014778700.1">
    <property type="nucleotide sequence ID" value="NC_018012.1"/>
</dbReference>
<gene>
    <name evidence="18" type="ordered locus">Thivi_2307</name>
</gene>
<evidence type="ECO:0000256" key="15">
    <source>
        <dbReference type="ARBA" id="ARBA00041979"/>
    </source>
</evidence>
<comment type="catalytic activity">
    <reaction evidence="11">
        <text>8-oxo-GTP + H2O = 8-oxo-GMP + diphosphate + H(+)</text>
        <dbReference type="Rhea" id="RHEA:67616"/>
        <dbReference type="ChEBI" id="CHEBI:15377"/>
        <dbReference type="ChEBI" id="CHEBI:15378"/>
        <dbReference type="ChEBI" id="CHEBI:33019"/>
        <dbReference type="ChEBI" id="CHEBI:143553"/>
        <dbReference type="ChEBI" id="CHEBI:145694"/>
    </reaction>
</comment>
<reference evidence="18 19" key="1">
    <citation type="submission" date="2012-06" db="EMBL/GenBank/DDBJ databases">
        <title>Complete sequence of Thiocystis violascens DSM 198.</title>
        <authorList>
            <consortium name="US DOE Joint Genome Institute"/>
            <person name="Lucas S."/>
            <person name="Han J."/>
            <person name="Lapidus A."/>
            <person name="Cheng J.-F."/>
            <person name="Goodwin L."/>
            <person name="Pitluck S."/>
            <person name="Peters L."/>
            <person name="Ovchinnikova G."/>
            <person name="Teshima H."/>
            <person name="Detter J.C."/>
            <person name="Han C."/>
            <person name="Tapia R."/>
            <person name="Land M."/>
            <person name="Hauser L."/>
            <person name="Kyrpides N."/>
            <person name="Ivanova N."/>
            <person name="Pagani I."/>
            <person name="Vogl K."/>
            <person name="Liu Z."/>
            <person name="Frigaard N.-U."/>
            <person name="Bryant D."/>
            <person name="Woyke T."/>
        </authorList>
    </citation>
    <scope>NUCLEOTIDE SEQUENCE [LARGE SCALE GENOMIC DNA]</scope>
    <source>
        <strain evidence="19">ATCC 17096 / DSM 198 / 6111</strain>
    </source>
</reference>
<dbReference type="NCBIfam" id="NF006530">
    <property type="entry name" value="PRK08999.1"/>
    <property type="match status" value="1"/>
</dbReference>
<evidence type="ECO:0000256" key="6">
    <source>
        <dbReference type="ARBA" id="ARBA00022763"/>
    </source>
</evidence>
<keyword evidence="4" id="KW-0235">DNA replication</keyword>
<dbReference type="InterPro" id="IPR029119">
    <property type="entry name" value="MutY_C"/>
</dbReference>
<dbReference type="GO" id="GO:0044715">
    <property type="term" value="F:8-oxo-dGDP phosphatase activity"/>
    <property type="evidence" value="ECO:0007669"/>
    <property type="project" value="TreeGrafter"/>
</dbReference>
<comment type="catalytic activity">
    <reaction evidence="10">
        <text>8-oxo-dGTP + H2O = 8-oxo-dGMP + diphosphate + H(+)</text>
        <dbReference type="Rhea" id="RHEA:31575"/>
        <dbReference type="ChEBI" id="CHEBI:15377"/>
        <dbReference type="ChEBI" id="CHEBI:15378"/>
        <dbReference type="ChEBI" id="CHEBI:33019"/>
        <dbReference type="ChEBI" id="CHEBI:63224"/>
        <dbReference type="ChEBI" id="CHEBI:77896"/>
        <dbReference type="EC" id="3.6.1.55"/>
    </reaction>
</comment>
<keyword evidence="3" id="KW-0515">Mutator protein</keyword>
<organism evidence="18 19">
    <name type="scientific">Thiocystis violascens (strain ATCC 17096 / DSM 198 / 6111)</name>
    <name type="common">Chromatium violascens</name>
    <dbReference type="NCBI Taxonomy" id="765911"/>
    <lineage>
        <taxon>Bacteria</taxon>
        <taxon>Pseudomonadati</taxon>
        <taxon>Pseudomonadota</taxon>
        <taxon>Gammaproteobacteria</taxon>
        <taxon>Chromatiales</taxon>
        <taxon>Chromatiaceae</taxon>
        <taxon>Thiocystis</taxon>
    </lineage>
</organism>
<comment type="similarity">
    <text evidence="2">Belongs to the Nudix hydrolase family.</text>
</comment>
<evidence type="ECO:0000256" key="10">
    <source>
        <dbReference type="ARBA" id="ARBA00035861"/>
    </source>
</evidence>
<dbReference type="GO" id="GO:0006281">
    <property type="term" value="P:DNA repair"/>
    <property type="evidence" value="ECO:0007669"/>
    <property type="project" value="UniProtKB-KW"/>
</dbReference>
<evidence type="ECO:0000256" key="16">
    <source>
        <dbReference type="ARBA" id="ARBA00042798"/>
    </source>
</evidence>
<keyword evidence="6" id="KW-0227">DNA damage</keyword>
<dbReference type="PROSITE" id="PS00893">
    <property type="entry name" value="NUDIX_BOX"/>
    <property type="match status" value="1"/>
</dbReference>
<evidence type="ECO:0000256" key="9">
    <source>
        <dbReference type="ARBA" id="ARBA00023204"/>
    </source>
</evidence>
<keyword evidence="7 18" id="KW-0378">Hydrolase</keyword>
<dbReference type="GO" id="GO:0035539">
    <property type="term" value="F:8-oxo-7,8-dihydrodeoxyguanosine triphosphate pyrophosphatase activity"/>
    <property type="evidence" value="ECO:0007669"/>
    <property type="project" value="UniProtKB-EC"/>
</dbReference>
<dbReference type="GO" id="GO:0044716">
    <property type="term" value="F:8-oxo-GDP phosphatase activity"/>
    <property type="evidence" value="ECO:0007669"/>
    <property type="project" value="TreeGrafter"/>
</dbReference>